<gene>
    <name evidence="1" type="ORF">J2T55_002233</name>
</gene>
<dbReference type="GO" id="GO:0004357">
    <property type="term" value="F:glutamate-cysteine ligase activity"/>
    <property type="evidence" value="ECO:0007669"/>
    <property type="project" value="InterPro"/>
</dbReference>
<evidence type="ECO:0000313" key="2">
    <source>
        <dbReference type="Proteomes" id="UP001204445"/>
    </source>
</evidence>
<dbReference type="InterPro" id="IPR016602">
    <property type="entry name" value="UCP012666"/>
</dbReference>
<dbReference type="PANTHER" id="PTHR36510:SF3">
    <property type="entry name" value="CONSERVED PROTEIN"/>
    <property type="match status" value="1"/>
</dbReference>
<accession>A0AAE3HP13</accession>
<dbReference type="AlphaFoldDB" id="A0AAE3HP13"/>
<dbReference type="EMBL" id="JANUCT010000017">
    <property type="protein sequence ID" value="MCS3904198.1"/>
    <property type="molecule type" value="Genomic_DNA"/>
</dbReference>
<comment type="caution">
    <text evidence="1">The sequence shown here is derived from an EMBL/GenBank/DDBJ whole genome shotgun (WGS) entry which is preliminary data.</text>
</comment>
<reference evidence="1" key="1">
    <citation type="submission" date="2022-08" db="EMBL/GenBank/DDBJ databases">
        <title>Genomic Encyclopedia of Type Strains, Phase III (KMG-III): the genomes of soil and plant-associated and newly described type strains.</title>
        <authorList>
            <person name="Whitman W."/>
        </authorList>
    </citation>
    <scope>NUCLEOTIDE SEQUENCE</scope>
    <source>
        <strain evidence="1">HMT 1</strain>
    </source>
</reference>
<dbReference type="RefSeq" id="WP_259056672.1">
    <property type="nucleotide sequence ID" value="NZ_JANUCT010000017.1"/>
</dbReference>
<sequence length="470" mass="52926">MGQEIKASRFTAQDFSRFLHRLNEETRQLGEDFKQQTLSQDANIGGFELEAWLIDRDGYPAAVNQQFLERINNPLVVPELAAFNVELNSRPVKLQADALSAMERELQATWRTCQETAATLDAALLMTGILPSVVETQLSLRNMSAQARYRALNEQVFLLRHGDPIHLHIDGRETLQLTHHDVMLEAGTTSLQIHLQVPSVSAHDYMNLAQILSAPMVALAANSPYLFGHDLWDETRIALFEQAVEVGSPKQRRVTFGKGYTRESLYECFRENLDVYPVLVPIDLADSSEPYPHLRFHNGTIWRWNRPLIGVETDPAHVRIEHRVVPAGPSVVDCIANAAVFYGLVQYWASDATVLSEHIDFQTARGNFYQCARHGLQANVIWQDGRDSSIQTLLLNDLLPQARAGLQQLAIAADDIDHYIGLVEARVASGRNGAGWQRQWVARHGRDMAALTRACYENQESGRPVHEWPL</sequence>
<organism evidence="1 2">
    <name type="scientific">Methylohalomonas lacus</name>
    <dbReference type="NCBI Taxonomy" id="398773"/>
    <lineage>
        <taxon>Bacteria</taxon>
        <taxon>Pseudomonadati</taxon>
        <taxon>Pseudomonadota</taxon>
        <taxon>Gammaproteobacteria</taxon>
        <taxon>Methylohalomonadales</taxon>
        <taxon>Methylohalomonadaceae</taxon>
        <taxon>Methylohalomonas</taxon>
    </lineage>
</organism>
<dbReference type="PIRSF" id="PIRSF012666">
    <property type="entry name" value="UCP012666"/>
    <property type="match status" value="1"/>
</dbReference>
<dbReference type="GO" id="GO:0042398">
    <property type="term" value="P:modified amino acid biosynthetic process"/>
    <property type="evidence" value="ECO:0007669"/>
    <property type="project" value="InterPro"/>
</dbReference>
<dbReference type="Gene3D" id="3.30.590.20">
    <property type="match status" value="1"/>
</dbReference>
<dbReference type="Pfam" id="PF04107">
    <property type="entry name" value="GCS2"/>
    <property type="match status" value="1"/>
</dbReference>
<dbReference type="InterPro" id="IPR006336">
    <property type="entry name" value="GCS2"/>
</dbReference>
<dbReference type="SUPFAM" id="SSF55931">
    <property type="entry name" value="Glutamine synthetase/guanido kinase"/>
    <property type="match status" value="1"/>
</dbReference>
<dbReference type="Proteomes" id="UP001204445">
    <property type="component" value="Unassembled WGS sequence"/>
</dbReference>
<keyword evidence="2" id="KW-1185">Reference proteome</keyword>
<evidence type="ECO:0000313" key="1">
    <source>
        <dbReference type="EMBL" id="MCS3904198.1"/>
    </source>
</evidence>
<protein>
    <submittedName>
        <fullName evidence="1">Gamma-glutamyl:cysteine ligase YbdK (ATP-grasp superfamily)</fullName>
    </submittedName>
</protein>
<keyword evidence="1" id="KW-0436">Ligase</keyword>
<proteinExistence type="predicted"/>
<dbReference type="PANTHER" id="PTHR36510">
    <property type="entry name" value="GLUTAMATE--CYSTEINE LIGASE 2-RELATED"/>
    <property type="match status" value="1"/>
</dbReference>
<name>A0AAE3HP13_9GAMM</name>
<dbReference type="InterPro" id="IPR014746">
    <property type="entry name" value="Gln_synth/guanido_kin_cat_dom"/>
</dbReference>
<dbReference type="InterPro" id="IPR050141">
    <property type="entry name" value="GCL_type2/YbdK_subfam"/>
</dbReference>